<dbReference type="SMART" id="SM00320">
    <property type="entry name" value="WD40"/>
    <property type="match status" value="4"/>
</dbReference>
<dbReference type="InterPro" id="IPR020472">
    <property type="entry name" value="WD40_PAC1"/>
</dbReference>
<gene>
    <name evidence="5" type="ORF">QBC46DRAFT_269069</name>
</gene>
<dbReference type="Gene3D" id="2.130.10.10">
    <property type="entry name" value="YVTN repeat-like/Quinoprotein amine dehydrogenase"/>
    <property type="match status" value="3"/>
</dbReference>
<keyword evidence="3" id="KW-0833">Ubl conjugation pathway</keyword>
<dbReference type="Proteomes" id="UP001303473">
    <property type="component" value="Unassembled WGS sequence"/>
</dbReference>
<dbReference type="InterPro" id="IPR051983">
    <property type="entry name" value="WSB_SOCS-box_domain"/>
</dbReference>
<evidence type="ECO:0000313" key="5">
    <source>
        <dbReference type="EMBL" id="KAK3936739.1"/>
    </source>
</evidence>
<feature type="repeat" description="WD" evidence="4">
    <location>
        <begin position="544"/>
        <end position="574"/>
    </location>
</feature>
<dbReference type="InterPro" id="IPR001680">
    <property type="entry name" value="WD40_rpt"/>
</dbReference>
<accession>A0AAN6S182</accession>
<protein>
    <submittedName>
        <fullName evidence="5">WD40-repeat-containing domain protein</fullName>
    </submittedName>
</protein>
<dbReference type="PANTHER" id="PTHR15622">
    <property type="entry name" value="WD40 REPEAT PROTEIN"/>
    <property type="match status" value="1"/>
</dbReference>
<evidence type="ECO:0000256" key="3">
    <source>
        <dbReference type="ARBA" id="ARBA00022786"/>
    </source>
</evidence>
<dbReference type="PROSITE" id="PS50082">
    <property type="entry name" value="WD_REPEATS_2"/>
    <property type="match status" value="3"/>
</dbReference>
<dbReference type="PRINTS" id="PR00320">
    <property type="entry name" value="GPROTEINBRPT"/>
</dbReference>
<dbReference type="PROSITE" id="PS00678">
    <property type="entry name" value="WD_REPEATS_1"/>
    <property type="match status" value="1"/>
</dbReference>
<reference evidence="6" key="1">
    <citation type="journal article" date="2023" name="Mol. Phylogenet. Evol.">
        <title>Genome-scale phylogeny and comparative genomics of the fungal order Sordariales.</title>
        <authorList>
            <person name="Hensen N."/>
            <person name="Bonometti L."/>
            <person name="Westerberg I."/>
            <person name="Brannstrom I.O."/>
            <person name="Guillou S."/>
            <person name="Cros-Aarteil S."/>
            <person name="Calhoun S."/>
            <person name="Haridas S."/>
            <person name="Kuo A."/>
            <person name="Mondo S."/>
            <person name="Pangilinan J."/>
            <person name="Riley R."/>
            <person name="LaButti K."/>
            <person name="Andreopoulos B."/>
            <person name="Lipzen A."/>
            <person name="Chen C."/>
            <person name="Yan M."/>
            <person name="Daum C."/>
            <person name="Ng V."/>
            <person name="Clum A."/>
            <person name="Steindorff A."/>
            <person name="Ohm R.A."/>
            <person name="Martin F."/>
            <person name="Silar P."/>
            <person name="Natvig D.O."/>
            <person name="Lalanne C."/>
            <person name="Gautier V."/>
            <person name="Ament-Velasquez S.L."/>
            <person name="Kruys A."/>
            <person name="Hutchinson M.I."/>
            <person name="Powell A.J."/>
            <person name="Barry K."/>
            <person name="Miller A.N."/>
            <person name="Grigoriev I.V."/>
            <person name="Debuchy R."/>
            <person name="Gladieux P."/>
            <person name="Hiltunen Thoren M."/>
            <person name="Johannesson H."/>
        </authorList>
    </citation>
    <scope>NUCLEOTIDE SEQUENCE [LARGE SCALE GENOMIC DNA]</scope>
    <source>
        <strain evidence="6">CBS 340.73</strain>
    </source>
</reference>
<name>A0AAN6S182_9PEZI</name>
<dbReference type="Pfam" id="PF00400">
    <property type="entry name" value="WD40"/>
    <property type="match status" value="2"/>
</dbReference>
<comment type="caution">
    <text evidence="5">The sequence shown here is derived from an EMBL/GenBank/DDBJ whole genome shotgun (WGS) entry which is preliminary data.</text>
</comment>
<dbReference type="InterPro" id="IPR015943">
    <property type="entry name" value="WD40/YVTN_repeat-like_dom_sf"/>
</dbReference>
<feature type="repeat" description="WD" evidence="4">
    <location>
        <begin position="445"/>
        <end position="486"/>
    </location>
</feature>
<dbReference type="EMBL" id="MU853874">
    <property type="protein sequence ID" value="KAK3936739.1"/>
    <property type="molecule type" value="Genomic_DNA"/>
</dbReference>
<dbReference type="CDD" id="cd00200">
    <property type="entry name" value="WD40"/>
    <property type="match status" value="1"/>
</dbReference>
<dbReference type="PROSITE" id="PS50294">
    <property type="entry name" value="WD_REPEATS_REGION"/>
    <property type="match status" value="2"/>
</dbReference>
<keyword evidence="1 4" id="KW-0853">WD repeat</keyword>
<feature type="repeat" description="WD" evidence="4">
    <location>
        <begin position="404"/>
        <end position="444"/>
    </location>
</feature>
<dbReference type="InterPro" id="IPR019775">
    <property type="entry name" value="WD40_repeat_CS"/>
</dbReference>
<proteinExistence type="predicted"/>
<evidence type="ECO:0000256" key="1">
    <source>
        <dbReference type="ARBA" id="ARBA00022574"/>
    </source>
</evidence>
<evidence type="ECO:0000313" key="6">
    <source>
        <dbReference type="Proteomes" id="UP001303473"/>
    </source>
</evidence>
<dbReference type="GO" id="GO:0000209">
    <property type="term" value="P:protein polyubiquitination"/>
    <property type="evidence" value="ECO:0007669"/>
    <property type="project" value="TreeGrafter"/>
</dbReference>
<sequence length="747" mass="82934">MVLSCGSFLTLQDHTIYFVHQSAKDYLLARPSDNALHVAHDTALNKIFPSGTNHVHYEIFRRSLKTMSATLRRDIYDLREPGIEIDDVEVPDPDPLASVGYSCLHWVDHWCDSLPDTSTSQHNDLPGRDAILAFLQTKLLHWLEAVSLLRIAWQGEYALQNLDERLVISLHDVQIRVPGRLTDLVRAAADFLDLFPLSTLPLQVYVALVYGATSGLLKELFEAQLPAWLVMLPNVEAESPPCIQTLDLSNNDVTFTVDAAAFSPDGRHLALHSTGSGIRIWDTVTGLCTQTLGGEYRWVLLLLVFSADGKQLASVLYKKEDLRSATAGNNIPVEVRIWDASTGECVRTLMRIEHRSHITELECSDPFRSFCSLAFSPNVKRLAWGRGLTIQIQDVATGEMTQLFEGHFAPVMSVAFSPDGRLLSSGPDATVRLWDTVTEKWMQTLKGHRSCVSVVSFSPNSKCLASGSWDATVRIWNTTTYECTHLFELEIGFRPLVFPLVVFSPDGKTLALKETDRNYISIWDAATSSYMWTVTGNELPGSEAFSPDGRRLTSVSSSAAVRSWDVTSSKQTPTLDRRPKPIGWLAVSRDGKYLALSDARSHYDNAPLGNTSIDIFDVTTRKYLKTVKTQWPSDKLQKIRSLTFSFNDTGTCLHTKHSEGDVECDVELGLPPADSNVSKTECYYVQNGWIRTQDQNLILLPPTHAASDGKPRAGAICALGGPTLAFTAHLSRDVMVVNFRGEGPYNI</sequence>
<dbReference type="InterPro" id="IPR036322">
    <property type="entry name" value="WD40_repeat_dom_sf"/>
</dbReference>
<keyword evidence="2" id="KW-0677">Repeat</keyword>
<dbReference type="SUPFAM" id="SSF50978">
    <property type="entry name" value="WD40 repeat-like"/>
    <property type="match status" value="1"/>
</dbReference>
<organism evidence="5 6">
    <name type="scientific">Diplogelasinospora grovesii</name>
    <dbReference type="NCBI Taxonomy" id="303347"/>
    <lineage>
        <taxon>Eukaryota</taxon>
        <taxon>Fungi</taxon>
        <taxon>Dikarya</taxon>
        <taxon>Ascomycota</taxon>
        <taxon>Pezizomycotina</taxon>
        <taxon>Sordariomycetes</taxon>
        <taxon>Sordariomycetidae</taxon>
        <taxon>Sordariales</taxon>
        <taxon>Diplogelasinosporaceae</taxon>
        <taxon>Diplogelasinospora</taxon>
    </lineage>
</organism>
<evidence type="ECO:0000256" key="2">
    <source>
        <dbReference type="ARBA" id="ARBA00022737"/>
    </source>
</evidence>
<keyword evidence="6" id="KW-1185">Reference proteome</keyword>
<dbReference type="AlphaFoldDB" id="A0AAN6S182"/>
<dbReference type="PANTHER" id="PTHR15622:SF2">
    <property type="entry name" value="U4_U6 SMALL NUCLEAR RIBONUCLEOPROTEIN PRP4"/>
    <property type="match status" value="1"/>
</dbReference>
<evidence type="ECO:0000256" key="4">
    <source>
        <dbReference type="PROSITE-ProRule" id="PRU00221"/>
    </source>
</evidence>